<evidence type="ECO:0000313" key="2">
    <source>
        <dbReference type="Proteomes" id="UP000326678"/>
    </source>
</evidence>
<dbReference type="EMBL" id="CP045227">
    <property type="protein sequence ID" value="QFS51913.1"/>
    <property type="molecule type" value="Genomic_DNA"/>
</dbReference>
<dbReference type="Proteomes" id="UP000326678">
    <property type="component" value="Chromosome Gxm2"/>
</dbReference>
<protein>
    <submittedName>
        <fullName evidence="1">Uncharacterized protein</fullName>
    </submittedName>
</protein>
<gene>
    <name evidence="1" type="ORF">GXM_09407</name>
</gene>
<dbReference type="AlphaFoldDB" id="A0A5P8WGE4"/>
<accession>A0A5P8WGE4</accession>
<proteinExistence type="predicted"/>
<sequence>MLVLGSVYPVDGKARKYGEFGLTIYLNPSEVEKLKWVLNFEPHIDLAYQYFTPDHLESSLKNGGLCTLTACWEKSNACSRNDAELESDAMWLKDWLHRAKWHEFRHDAGFGLLVTYYLPMSDLINNGEIHPDDSAMVSDYIVDPRNFEYCEFYGLTTYWKDVHYETVSESLGIEFYG</sequence>
<keyword evidence="2" id="KW-1185">Reference proteome</keyword>
<reference evidence="1 2" key="1">
    <citation type="submission" date="2019-10" db="EMBL/GenBank/DDBJ databases">
        <title>Genomic and transcriptomic insights into the perfect genentic adaptation of a filamentous nitrogen-fixing cyanobacterium to rice fields.</title>
        <authorList>
            <person name="Chen Z."/>
        </authorList>
    </citation>
    <scope>NUCLEOTIDE SEQUENCE [LARGE SCALE GENOMIC DNA]</scope>
    <source>
        <strain evidence="1">CCNUC1</strain>
    </source>
</reference>
<evidence type="ECO:0000313" key="1">
    <source>
        <dbReference type="EMBL" id="QFS51913.1"/>
    </source>
</evidence>
<name>A0A5P8WGE4_9NOSO</name>
<organism evidence="1 2">
    <name type="scientific">Nostoc sphaeroides CCNUC1</name>
    <dbReference type="NCBI Taxonomy" id="2653204"/>
    <lineage>
        <taxon>Bacteria</taxon>
        <taxon>Bacillati</taxon>
        <taxon>Cyanobacteriota</taxon>
        <taxon>Cyanophyceae</taxon>
        <taxon>Nostocales</taxon>
        <taxon>Nostocaceae</taxon>
        <taxon>Nostoc</taxon>
    </lineage>
</organism>
<dbReference type="RefSeq" id="WP_152592209.1">
    <property type="nucleotide sequence ID" value="NZ_CP045227.1"/>
</dbReference>
<dbReference type="KEGG" id="nsh:GXM_09407"/>